<comment type="caution">
    <text evidence="3">The sequence shown here is derived from an EMBL/GenBank/DDBJ whole genome shotgun (WGS) entry which is preliminary data.</text>
</comment>
<sequence>MEKPTGTGDSGSRIKKYHDGASSSGFRSEITTEKSIGDDSDSSSNPIVNIAGEFVPRTNDSPDVDGASSLLHGGLDRQRTKRLTGPRGPPHNSGDTSSSIDDGCPVYIHDCKKHDVYSSVVHEGGIRSDVLFVGSKFDADSSSSDKKADVSESADGRNGIIIGGFVPPDATNKPYSSNFHYERGSRVGDSAVPAQNSSQIERSFTRMKDSVFRMILKHCKIITEPILANTGESFVLNSISRYKDEGIPAHIESSTDRDAAGGDRADDTTEKQYGRIRKAISSYSETAGGVVRSFYRRPFMRVLNWVVTAILGAICFADIFATIVLFWYMNRPYPTMVCGFIGVVDTLLLFYCKVHYFTLDRDETAVRRWNWANKLNCKINRILGKKIKADV</sequence>
<evidence type="ECO:0000313" key="3">
    <source>
        <dbReference type="EMBL" id="KMZ57128.1"/>
    </source>
</evidence>
<keyword evidence="2" id="KW-1133">Transmembrane helix</keyword>
<keyword evidence="2" id="KW-0472">Membrane</keyword>
<accession>A0A0K9NKJ9</accession>
<gene>
    <name evidence="3" type="ORF">ZOSMA_89G00810</name>
</gene>
<evidence type="ECO:0000256" key="1">
    <source>
        <dbReference type="SAM" id="MobiDB-lite"/>
    </source>
</evidence>
<feature type="region of interest" description="Disordered" evidence="1">
    <location>
        <begin position="1"/>
        <end position="101"/>
    </location>
</feature>
<organism evidence="3 4">
    <name type="scientific">Zostera marina</name>
    <name type="common">Eelgrass</name>
    <dbReference type="NCBI Taxonomy" id="29655"/>
    <lineage>
        <taxon>Eukaryota</taxon>
        <taxon>Viridiplantae</taxon>
        <taxon>Streptophyta</taxon>
        <taxon>Embryophyta</taxon>
        <taxon>Tracheophyta</taxon>
        <taxon>Spermatophyta</taxon>
        <taxon>Magnoliopsida</taxon>
        <taxon>Liliopsida</taxon>
        <taxon>Zosteraceae</taxon>
        <taxon>Zostera</taxon>
    </lineage>
</organism>
<reference evidence="4" key="1">
    <citation type="journal article" date="2016" name="Nature">
        <title>The genome of the seagrass Zostera marina reveals angiosperm adaptation to the sea.</title>
        <authorList>
            <person name="Olsen J.L."/>
            <person name="Rouze P."/>
            <person name="Verhelst B."/>
            <person name="Lin Y.-C."/>
            <person name="Bayer T."/>
            <person name="Collen J."/>
            <person name="Dattolo E."/>
            <person name="De Paoli E."/>
            <person name="Dittami S."/>
            <person name="Maumus F."/>
            <person name="Michel G."/>
            <person name="Kersting A."/>
            <person name="Lauritano C."/>
            <person name="Lohaus R."/>
            <person name="Toepel M."/>
            <person name="Tonon T."/>
            <person name="Vanneste K."/>
            <person name="Amirebrahimi M."/>
            <person name="Brakel J."/>
            <person name="Bostroem C."/>
            <person name="Chovatia M."/>
            <person name="Grimwood J."/>
            <person name="Jenkins J.W."/>
            <person name="Jueterbock A."/>
            <person name="Mraz A."/>
            <person name="Stam W.T."/>
            <person name="Tice H."/>
            <person name="Bornberg-Bauer E."/>
            <person name="Green P.J."/>
            <person name="Pearson G.A."/>
            <person name="Procaccini G."/>
            <person name="Duarte C.M."/>
            <person name="Schmutz J."/>
            <person name="Reusch T.B.H."/>
            <person name="Van de Peer Y."/>
        </authorList>
    </citation>
    <scope>NUCLEOTIDE SEQUENCE [LARGE SCALE GENOMIC DNA]</scope>
    <source>
        <strain evidence="4">cv. Finnish</strain>
    </source>
</reference>
<evidence type="ECO:0000313" key="4">
    <source>
        <dbReference type="Proteomes" id="UP000036987"/>
    </source>
</evidence>
<evidence type="ECO:0000256" key="2">
    <source>
        <dbReference type="SAM" id="Phobius"/>
    </source>
</evidence>
<keyword evidence="4" id="KW-1185">Reference proteome</keyword>
<dbReference type="EMBL" id="LFYR01002109">
    <property type="protein sequence ID" value="KMZ57128.1"/>
    <property type="molecule type" value="Genomic_DNA"/>
</dbReference>
<keyword evidence="2" id="KW-0812">Transmembrane</keyword>
<feature type="transmembrane region" description="Helical" evidence="2">
    <location>
        <begin position="302"/>
        <end position="327"/>
    </location>
</feature>
<protein>
    <submittedName>
        <fullName evidence="3">Uncharacterized protein</fullName>
    </submittedName>
</protein>
<proteinExistence type="predicted"/>
<name>A0A0K9NKJ9_ZOSMR</name>
<feature type="transmembrane region" description="Helical" evidence="2">
    <location>
        <begin position="333"/>
        <end position="352"/>
    </location>
</feature>
<dbReference type="AlphaFoldDB" id="A0A0K9NKJ9"/>
<dbReference type="Proteomes" id="UP000036987">
    <property type="component" value="Unassembled WGS sequence"/>
</dbReference>